<feature type="compositionally biased region" description="Low complexity" evidence="1">
    <location>
        <begin position="137"/>
        <end position="152"/>
    </location>
</feature>
<sequence length="2170" mass="215812">MTAEPRASGLPLEQQGPSGCACFPLLWGRQRRRRAAQEAPGPASSSTGAVRDGAAGPTPKGDKSAEGAKRPVPAGQRQLVSKEQRGVHNKGMSAAGSSSCAFVHALTADGLAPQTASQNLRGSAVRAVGGASTDIDSAPSAPVSTPSVNNQNPAELASVDAAAASPFDARVADAGERSGNPPPGSRLGPLHGGMDPSRAPGPSTAGAAGEPGHVVSMSSFRRANSSGAPVRKASLLRHGSLLHVGSHVDRSSRPGSQAALAVPHYSPGTAIAIAMGIGIGNGPLGIGPISTHSSFTMARSNTGCVDLGSVQLPQLLPSAGGTLVSESRMLLAGVGGGGAQVLMGGGPDILSSILSEGCALPPMGGSYVQSGELSRYQSIQGGLSSVLNADTGHISTTAVEQLRQQLICEQAAGMGARPIEVDNLEKVGQGSFGVVYRGVWQGAHVAIKYLVSSSTQQLQISATEALLSKLLAHPNVVQTFACKVVELTPEFFIGTPLDERGSKPRPHTQPHIQVQALSLRPPTTTGGASCDLTDGVFNQISLEPGSGPGAAQVQLQPAATNSSGGRGRSRRRAMPGPTGAGMVAHTTGAGHGLSGSAGGGGGQPCNSGGGSCKGSGSTHVNQVSAERTVFVPPGTADITIDMDERNDVDDTDASAVGDQRPPLALHPLQTFPLLAHSGASVGTAGVDAPSLPQSLHLRPSSHPPSLSGQAHSVPQPLSQRAPGYADGLGDGAHARPTLQQAALDLMRQGPAQAQDGPGASGTHPTTSPPNSQRQQQPTAHIDEPPWSQRSHVEATAALPVTPVMAATTAATDGNVGAGGAQGTPGMVVGTSEERLAVEPDHLESFQSGDGFGAPYLGGGGAEDGAAGGVGALRFNAETLSKYRNLLGQIKAKPRDFLTQIIMEYCDRGSLQRAIDKNIFRASARWNTRVALRAMLRTAREIAQGMCHLHASQIVHGDLKPANVLLKSSRSDRRGFIAKVADFGLSKIVQVAERGPLECDTDATGTVAYMAPEVLNGSLCPAADIYSFGVMLWQLVTGQRPFADVHPGRMWVGVCSGTLRLDWPPDSHPMVRKLGDACLSYDKRQRPSFTKVARVLGVIETVVRNEGAAQAAAAAMSAASVAVGGSTAGPSNPISPVAAAAAGGFPGMPGSYMRGVAVAPAAVPGGGTPGKAVSWSSVRGGHAGDSVGGGTGATADMSSGTRVGHEVAAAAAAAYAAAGPNGPGPYYAALQPTPLPHGAPGAHHYPGMPYQYGGTPAGHLNHSHSYHAHIMSGGHPYGHVGHVDAVQHLQHAYSQPAGMGHVLGGGTPPGPSTGPSAGGPSAATTAAAAALRSGSSPAVPASTAASRLLGAPGPNPGPGGGGDPPPHSYAAAVAQHTAQRAAAAAAAHQMRLPHSPSCSSLQNVVSESGSSVQVPTPRYGTAGGVHGAGAPFTFSHRRSSGYGGSVGTNPMTVPPNGAGGGAHHQHLQQHGAYGTGTSPSYGDFFPPAGPPSAYQYSFPVNGQRPQQLTPHLQRPATATGVAMAPPPSPPAGAAAVSATQLAGTDDGPAPSSGPTPGPSSTRGSSMPTLPPPPPPPLPHGLHAPHMHQSGVVMLPFVVQGGQYVPAGQYMTSQMLMAQLPPQPSVHTSATSVVGGSSSASGHGGSGGQAPRALSGLIAPSVEAGVISGLTVYSPSPNQPGTPVTTIGPAQPQHPGMAAHPPGARSSNGGAAPVASAFAAVAAGVPANGGADRQPNAGASAAAATAAAAAAAAANGNGSISAGGAPPQFHPAQFHPGMMHPAYLHGAVPGMSSVPGVPGGPTMAGLVGLTTSGAISPFASANLGTYHTPPPGLARSLSLATATMGQGHGGPYMASTAAFHPAPLGYFTSAATSFASGTSLPHLGAVASPGGGGAPLGTAGSGGGGADMYQYPYGAAAGPYGRMGAPTAFVHPYAGLIPSYAVPYLHYGALHGGAGFVQRNPADLLDPAAGHLDVRSVTADNSILLMGMGNAHGANGVGTGTALAADETLNGVPSVGGPSLGGSSAAAANNPAVMATLATVHLPDFHPSGQPTLVAQPMSAAAMSAAAASVLLGAPPQPQLRHASSVGGMPSGGVPSGPGPAALPPRRLSLNHPHESPPGGSQSGGQQGSQAQQQPLFGGAGQPGSPMGYREREWPQGLQRDAILEGDEEGAV</sequence>
<dbReference type="PANTHER" id="PTHR44329:SF289">
    <property type="entry name" value="SERINE_THREONINE-PROTEIN KINASE VIK"/>
    <property type="match status" value="1"/>
</dbReference>
<feature type="compositionally biased region" description="Acidic residues" evidence="1">
    <location>
        <begin position="641"/>
        <end position="652"/>
    </location>
</feature>
<reference evidence="3" key="1">
    <citation type="journal article" date="2020" name="bioRxiv">
        <title>Comparative genomics of Chlamydomonas.</title>
        <authorList>
            <person name="Craig R.J."/>
            <person name="Hasan A.R."/>
            <person name="Ness R.W."/>
            <person name="Keightley P.D."/>
        </authorList>
    </citation>
    <scope>NUCLEOTIDE SEQUENCE</scope>
    <source>
        <strain evidence="3">CCAP 11/70</strain>
    </source>
</reference>
<dbReference type="GO" id="GO:0005524">
    <property type="term" value="F:ATP binding"/>
    <property type="evidence" value="ECO:0007669"/>
    <property type="project" value="InterPro"/>
</dbReference>
<evidence type="ECO:0000256" key="1">
    <source>
        <dbReference type="SAM" id="MobiDB-lite"/>
    </source>
</evidence>
<dbReference type="Gene3D" id="3.30.200.20">
    <property type="entry name" value="Phosphorylase Kinase, domain 1"/>
    <property type="match status" value="1"/>
</dbReference>
<feature type="compositionally biased region" description="Low complexity" evidence="1">
    <location>
        <begin position="1369"/>
        <end position="1388"/>
    </location>
</feature>
<dbReference type="InterPro" id="IPR051681">
    <property type="entry name" value="Ser/Thr_Kinases-Pseudokinases"/>
</dbReference>
<dbReference type="FunFam" id="1.10.510.10:FF:001308">
    <property type="entry name" value="Predicted protein"/>
    <property type="match status" value="1"/>
</dbReference>
<organism evidence="3 4">
    <name type="scientific">Edaphochlamys debaryana</name>
    <dbReference type="NCBI Taxonomy" id="47281"/>
    <lineage>
        <taxon>Eukaryota</taxon>
        <taxon>Viridiplantae</taxon>
        <taxon>Chlorophyta</taxon>
        <taxon>core chlorophytes</taxon>
        <taxon>Chlorophyceae</taxon>
        <taxon>CS clade</taxon>
        <taxon>Chlamydomonadales</taxon>
        <taxon>Chlamydomonadales incertae sedis</taxon>
        <taxon>Edaphochlamys</taxon>
    </lineage>
</organism>
<dbReference type="Proteomes" id="UP000612055">
    <property type="component" value="Unassembled WGS sequence"/>
</dbReference>
<dbReference type="OrthoDB" id="544350at2759"/>
<comment type="caution">
    <text evidence="3">The sequence shown here is derived from an EMBL/GenBank/DDBJ whole genome shotgun (WGS) entry which is preliminary data.</text>
</comment>
<evidence type="ECO:0000313" key="3">
    <source>
        <dbReference type="EMBL" id="KAG2495432.1"/>
    </source>
</evidence>
<feature type="compositionally biased region" description="Polar residues" evidence="1">
    <location>
        <begin position="708"/>
        <end position="718"/>
    </location>
</feature>
<keyword evidence="4" id="KW-1185">Reference proteome</keyword>
<dbReference type="InterPro" id="IPR000719">
    <property type="entry name" value="Prot_kinase_dom"/>
</dbReference>
<feature type="domain" description="Protein kinase" evidence="2">
    <location>
        <begin position="813"/>
        <end position="1102"/>
    </location>
</feature>
<feature type="region of interest" description="Disordered" evidence="1">
    <location>
        <begin position="682"/>
        <end position="733"/>
    </location>
</feature>
<dbReference type="InterPro" id="IPR008271">
    <property type="entry name" value="Ser/Thr_kinase_AS"/>
</dbReference>
<feature type="compositionally biased region" description="Polar residues" evidence="1">
    <location>
        <begin position="510"/>
        <end position="527"/>
    </location>
</feature>
<feature type="region of interest" description="Disordered" evidence="1">
    <location>
        <begin position="2074"/>
        <end position="2170"/>
    </location>
</feature>
<feature type="region of interest" description="Disordered" evidence="1">
    <location>
        <begin position="1620"/>
        <end position="1649"/>
    </location>
</feature>
<dbReference type="GO" id="GO:0004674">
    <property type="term" value="F:protein serine/threonine kinase activity"/>
    <property type="evidence" value="ECO:0007669"/>
    <property type="project" value="TreeGrafter"/>
</dbReference>
<name>A0A836C117_9CHLO</name>
<evidence type="ECO:0000313" key="4">
    <source>
        <dbReference type="Proteomes" id="UP000612055"/>
    </source>
</evidence>
<dbReference type="Pfam" id="PF07714">
    <property type="entry name" value="PK_Tyr_Ser-Thr"/>
    <property type="match status" value="2"/>
</dbReference>
<feature type="compositionally biased region" description="Low complexity" evidence="1">
    <location>
        <begin position="1623"/>
        <end position="1639"/>
    </location>
</feature>
<dbReference type="EMBL" id="JAEHOE010000024">
    <property type="protein sequence ID" value="KAG2495432.1"/>
    <property type="molecule type" value="Genomic_DNA"/>
</dbReference>
<gene>
    <name evidence="3" type="ORF">HYH03_006379</name>
</gene>
<dbReference type="SMART" id="SM00220">
    <property type="entry name" value="S_TKc"/>
    <property type="match status" value="1"/>
</dbReference>
<feature type="region of interest" description="Disordered" evidence="1">
    <location>
        <begin position="641"/>
        <end position="663"/>
    </location>
</feature>
<proteinExistence type="predicted"/>
<accession>A0A836C117</accession>
<feature type="compositionally biased region" description="Polar residues" evidence="1">
    <location>
        <begin position="762"/>
        <end position="778"/>
    </location>
</feature>
<feature type="region of interest" description="Disordered" evidence="1">
    <location>
        <begin position="1516"/>
        <end position="1583"/>
    </location>
</feature>
<dbReference type="Gene3D" id="1.10.510.10">
    <property type="entry name" value="Transferase(Phosphotransferase) domain 1"/>
    <property type="match status" value="1"/>
</dbReference>
<feature type="region of interest" description="Disordered" evidence="1">
    <location>
        <begin position="172"/>
        <end position="212"/>
    </location>
</feature>
<feature type="compositionally biased region" description="Basic and acidic residues" evidence="1">
    <location>
        <begin position="60"/>
        <end position="69"/>
    </location>
</feature>
<protein>
    <recommendedName>
        <fullName evidence="2">Protein kinase domain-containing protein</fullName>
    </recommendedName>
</protein>
<feature type="region of interest" description="Disordered" evidence="1">
    <location>
        <begin position="497"/>
        <end position="628"/>
    </location>
</feature>
<feature type="compositionally biased region" description="Low complexity" evidence="1">
    <location>
        <begin position="1312"/>
        <end position="1351"/>
    </location>
</feature>
<dbReference type="PROSITE" id="PS00108">
    <property type="entry name" value="PROTEIN_KINASE_ST"/>
    <property type="match status" value="1"/>
</dbReference>
<feature type="compositionally biased region" description="Gly residues" evidence="1">
    <location>
        <begin position="589"/>
        <end position="613"/>
    </location>
</feature>
<feature type="compositionally biased region" description="Low complexity" evidence="1">
    <location>
        <begin position="689"/>
        <end position="707"/>
    </location>
</feature>
<feature type="compositionally biased region" description="Low complexity" evidence="1">
    <location>
        <begin position="1557"/>
        <end position="1566"/>
    </location>
</feature>
<feature type="region of interest" description="Disordered" evidence="1">
    <location>
        <begin position="1"/>
        <end position="95"/>
    </location>
</feature>
<feature type="compositionally biased region" description="Pro residues" evidence="1">
    <location>
        <begin position="1567"/>
        <end position="1577"/>
    </location>
</feature>
<dbReference type="PROSITE" id="PS50011">
    <property type="entry name" value="PROTEIN_KINASE_DOM"/>
    <property type="match status" value="1"/>
</dbReference>
<feature type="region of interest" description="Disordered" evidence="1">
    <location>
        <begin position="1675"/>
        <end position="1709"/>
    </location>
</feature>
<feature type="region of interest" description="Disordered" evidence="1">
    <location>
        <begin position="1295"/>
        <end position="1403"/>
    </location>
</feature>
<feature type="region of interest" description="Disordered" evidence="1">
    <location>
        <begin position="748"/>
        <end position="787"/>
    </location>
</feature>
<evidence type="ECO:0000259" key="2">
    <source>
        <dbReference type="PROSITE" id="PS50011"/>
    </source>
</evidence>
<dbReference type="InterPro" id="IPR011009">
    <property type="entry name" value="Kinase-like_dom_sf"/>
</dbReference>
<feature type="compositionally biased region" description="Pro residues" evidence="1">
    <location>
        <begin position="1352"/>
        <end position="1366"/>
    </location>
</feature>
<feature type="region of interest" description="Disordered" evidence="1">
    <location>
        <begin position="131"/>
        <end position="152"/>
    </location>
</feature>
<dbReference type="SUPFAM" id="SSF56112">
    <property type="entry name" value="Protein kinase-like (PK-like)"/>
    <property type="match status" value="1"/>
</dbReference>
<dbReference type="InterPro" id="IPR001245">
    <property type="entry name" value="Ser-Thr/Tyr_kinase_cat_dom"/>
</dbReference>
<dbReference type="PANTHER" id="PTHR44329">
    <property type="entry name" value="SERINE/THREONINE-PROTEIN KINASE TNNI3K-RELATED"/>
    <property type="match status" value="1"/>
</dbReference>